<dbReference type="PROSITE" id="PS51014">
    <property type="entry name" value="COBK_CBIJ"/>
    <property type="match status" value="1"/>
</dbReference>
<gene>
    <name evidence="4" type="ORF">SAMN05443637_102311</name>
</gene>
<evidence type="ECO:0000256" key="3">
    <source>
        <dbReference type="ARBA" id="ARBA00023002"/>
    </source>
</evidence>
<dbReference type="EMBL" id="FRAP01000002">
    <property type="protein sequence ID" value="SHK08226.1"/>
    <property type="molecule type" value="Genomic_DNA"/>
</dbReference>
<dbReference type="NCBIfam" id="TIGR00715">
    <property type="entry name" value="precor6x_red"/>
    <property type="match status" value="1"/>
</dbReference>
<dbReference type="PANTHER" id="PTHR36925">
    <property type="entry name" value="COBALT-PRECORRIN-6A REDUCTASE"/>
    <property type="match status" value="1"/>
</dbReference>
<keyword evidence="5" id="KW-1185">Reference proteome</keyword>
<dbReference type="STRING" id="1848.SAMN05443637_102311"/>
<evidence type="ECO:0000313" key="5">
    <source>
        <dbReference type="Proteomes" id="UP000184363"/>
    </source>
</evidence>
<dbReference type="UniPathway" id="UPA00148"/>
<evidence type="ECO:0000256" key="1">
    <source>
        <dbReference type="ARBA" id="ARBA00004953"/>
    </source>
</evidence>
<accession>A0A1M6PJT8</accession>
<dbReference type="Pfam" id="PF02571">
    <property type="entry name" value="CbiJ"/>
    <property type="match status" value="1"/>
</dbReference>
<keyword evidence="3" id="KW-0560">Oxidoreductase</keyword>
<reference evidence="4 5" key="1">
    <citation type="submission" date="2016-11" db="EMBL/GenBank/DDBJ databases">
        <authorList>
            <person name="Jaros S."/>
            <person name="Januszkiewicz K."/>
            <person name="Wedrychowicz H."/>
        </authorList>
    </citation>
    <scope>NUCLEOTIDE SEQUENCE [LARGE SCALE GENOMIC DNA]</scope>
    <source>
        <strain evidence="4 5">DSM 43832</strain>
    </source>
</reference>
<protein>
    <submittedName>
        <fullName evidence="4">Precorrin-6A reductase</fullName>
    </submittedName>
</protein>
<dbReference type="AlphaFoldDB" id="A0A1M6PJT8"/>
<comment type="pathway">
    <text evidence="1">Cofactor biosynthesis; adenosylcobalamin biosynthesis.</text>
</comment>
<dbReference type="Proteomes" id="UP000184363">
    <property type="component" value="Unassembled WGS sequence"/>
</dbReference>
<evidence type="ECO:0000256" key="2">
    <source>
        <dbReference type="ARBA" id="ARBA00022573"/>
    </source>
</evidence>
<dbReference type="GO" id="GO:0009236">
    <property type="term" value="P:cobalamin biosynthetic process"/>
    <property type="evidence" value="ECO:0007669"/>
    <property type="project" value="UniProtKB-UniPathway"/>
</dbReference>
<sequence length="244" mass="26079">MRVLLLGGTAEARGLATALTDAGVHVITSLAGRVRCPAAIAGQVRIGGFGGVDGLEAWLRAHGITAVVDATHPFAARITASAAEATAATALPLLVLHRPSWAPLATPQWRWVDSLTEAAALLPELGKRVFLTTGRTEPAPFADLDDLWFLVRSVEPPEEPMPRQREIVLDRGPFLVDDELSLMRRHRIDVLVTKDSGGALAVAKLTATRTLGIPVVIQRRPPLPEGVTTVGTVADAVEWVLQQR</sequence>
<dbReference type="PANTHER" id="PTHR36925:SF1">
    <property type="entry name" value="COBALT-PRECORRIN-6A REDUCTASE"/>
    <property type="match status" value="1"/>
</dbReference>
<dbReference type="RefSeq" id="WP_073455556.1">
    <property type="nucleotide sequence ID" value="NZ_FRAP01000002.1"/>
</dbReference>
<proteinExistence type="predicted"/>
<evidence type="ECO:0000313" key="4">
    <source>
        <dbReference type="EMBL" id="SHK08226.1"/>
    </source>
</evidence>
<organism evidence="4 5">
    <name type="scientific">Pseudonocardia thermophila</name>
    <dbReference type="NCBI Taxonomy" id="1848"/>
    <lineage>
        <taxon>Bacteria</taxon>
        <taxon>Bacillati</taxon>
        <taxon>Actinomycetota</taxon>
        <taxon>Actinomycetes</taxon>
        <taxon>Pseudonocardiales</taxon>
        <taxon>Pseudonocardiaceae</taxon>
        <taxon>Pseudonocardia</taxon>
    </lineage>
</organism>
<dbReference type="InterPro" id="IPR003723">
    <property type="entry name" value="Precorrin-6x_reduct"/>
</dbReference>
<dbReference type="GO" id="GO:0016994">
    <property type="term" value="F:precorrin-6A reductase activity"/>
    <property type="evidence" value="ECO:0007669"/>
    <property type="project" value="InterPro"/>
</dbReference>
<dbReference type="NCBIfam" id="NF005968">
    <property type="entry name" value="PRK08057.1-2"/>
    <property type="match status" value="1"/>
</dbReference>
<dbReference type="OrthoDB" id="5183775at2"/>
<keyword evidence="2" id="KW-0169">Cobalamin biosynthesis</keyword>
<name>A0A1M6PJT8_PSETH</name>